<name>A0A0M9VMG2_9MICO</name>
<dbReference type="AlphaFoldDB" id="A0A0M9VMG2"/>
<feature type="transmembrane region" description="Helical" evidence="1">
    <location>
        <begin position="207"/>
        <end position="238"/>
    </location>
</feature>
<accession>A0A0M9VMG2</accession>
<sequence>MTAVTASPRRTGGPRLLNVVRMQLVNRQTYIWIPLIVLFGTLLITLAIWGVIIGNGGSGNLFGGGAQAPLWYFGVVGVQALTLTFPFSQAMSVSRREFFFGTLLTAAMTALILAIVFVLGAFIETVTNGWGMNGYFFALPGIWDAGAAVAGLFYFSIAMLFFIVGFTSATIYKRFGGIALTVVLVGLGALLVLAMFLIGRLNAWGPVFIWFAELGILGGAFLVLGVVAVLSATAYGILRRATP</sequence>
<proteinExistence type="predicted"/>
<keyword evidence="1" id="KW-1133">Transmembrane helix</keyword>
<feature type="transmembrane region" description="Helical" evidence="1">
    <location>
        <begin position="99"/>
        <end position="123"/>
    </location>
</feature>
<feature type="transmembrane region" description="Helical" evidence="1">
    <location>
        <begin position="178"/>
        <end position="201"/>
    </location>
</feature>
<keyword evidence="1" id="KW-0812">Transmembrane</keyword>
<gene>
    <name evidence="2" type="ORF">XI38_02105</name>
</gene>
<keyword evidence="3" id="KW-1185">Reference proteome</keyword>
<protein>
    <submittedName>
        <fullName evidence="2">Membrane protein</fullName>
    </submittedName>
</protein>
<evidence type="ECO:0000313" key="3">
    <source>
        <dbReference type="Proteomes" id="UP000037737"/>
    </source>
</evidence>
<feature type="transmembrane region" description="Helical" evidence="1">
    <location>
        <begin position="143"/>
        <end position="166"/>
    </location>
</feature>
<keyword evidence="1" id="KW-0472">Membrane</keyword>
<comment type="caution">
    <text evidence="2">The sequence shown here is derived from an EMBL/GenBank/DDBJ whole genome shotgun (WGS) entry which is preliminary data.</text>
</comment>
<evidence type="ECO:0000256" key="1">
    <source>
        <dbReference type="SAM" id="Phobius"/>
    </source>
</evidence>
<organism evidence="2 3">
    <name type="scientific">Microbacterium aurantiacum</name>
    <dbReference type="NCBI Taxonomy" id="162393"/>
    <lineage>
        <taxon>Bacteria</taxon>
        <taxon>Bacillati</taxon>
        <taxon>Actinomycetota</taxon>
        <taxon>Actinomycetes</taxon>
        <taxon>Micrococcales</taxon>
        <taxon>Microbacteriaceae</taxon>
        <taxon>Microbacterium</taxon>
    </lineage>
</organism>
<feature type="transmembrane region" description="Helical" evidence="1">
    <location>
        <begin position="30"/>
        <end position="50"/>
    </location>
</feature>
<feature type="transmembrane region" description="Helical" evidence="1">
    <location>
        <begin position="70"/>
        <end position="87"/>
    </location>
</feature>
<reference evidence="2" key="1">
    <citation type="submission" date="2015-04" db="EMBL/GenBank/DDBJ databases">
        <title>Complete genome sequence of Microbacterium chocolatum SIT 101, a bacterium enantioselectively hydrolyzing mesomeric diesters.</title>
        <authorList>
            <person name="Li X."/>
            <person name="Xu Y."/>
        </authorList>
    </citation>
    <scope>NUCLEOTIDE SEQUENCE [LARGE SCALE GENOMIC DNA]</scope>
    <source>
        <strain evidence="2">SIT 101</strain>
    </source>
</reference>
<dbReference type="EMBL" id="LAVO01000001">
    <property type="protein sequence ID" value="KOS12199.1"/>
    <property type="molecule type" value="Genomic_DNA"/>
</dbReference>
<evidence type="ECO:0000313" key="2">
    <source>
        <dbReference type="EMBL" id="KOS12199.1"/>
    </source>
</evidence>
<dbReference type="Proteomes" id="UP000037737">
    <property type="component" value="Unassembled WGS sequence"/>
</dbReference>
<dbReference type="PATRIC" id="fig|84292.3.peg.440"/>